<comment type="caution">
    <text evidence="1">The sequence shown here is derived from an EMBL/GenBank/DDBJ whole genome shotgun (WGS) entry which is preliminary data.</text>
</comment>
<keyword evidence="2" id="KW-1185">Reference proteome</keyword>
<dbReference type="AlphaFoldDB" id="A0A2H5QBB2"/>
<name>A0A2H5QBB2_CITUN</name>
<protein>
    <submittedName>
        <fullName evidence="1">Uncharacterized protein</fullName>
    </submittedName>
</protein>
<accession>A0A2H5QBB2</accession>
<sequence>MYIHLQDQISELDTDLRRMINNHIWGPEFNKKKAEIRKLKAELSRIDAEKTRPSLFTQPQPTPVSPPFFETYTPFYTPSRPQQPVYNQFFGFSHLQPTPQPS</sequence>
<evidence type="ECO:0000313" key="1">
    <source>
        <dbReference type="EMBL" id="GAY61914.1"/>
    </source>
</evidence>
<evidence type="ECO:0000313" key="2">
    <source>
        <dbReference type="Proteomes" id="UP000236630"/>
    </source>
</evidence>
<reference evidence="1 2" key="1">
    <citation type="journal article" date="2017" name="Front. Genet.">
        <title>Draft sequencing of the heterozygous diploid genome of Satsuma (Citrus unshiu Marc.) using a hybrid assembly approach.</title>
        <authorList>
            <person name="Shimizu T."/>
            <person name="Tanizawa Y."/>
            <person name="Mochizuki T."/>
            <person name="Nagasaki H."/>
            <person name="Yoshioka T."/>
            <person name="Toyoda A."/>
            <person name="Fujiyama A."/>
            <person name="Kaminuma E."/>
            <person name="Nakamura Y."/>
        </authorList>
    </citation>
    <scope>NUCLEOTIDE SEQUENCE [LARGE SCALE GENOMIC DNA]</scope>
    <source>
        <strain evidence="2">cv. Miyagawa wase</strain>
    </source>
</reference>
<organism evidence="1 2">
    <name type="scientific">Citrus unshiu</name>
    <name type="common">Satsuma mandarin</name>
    <name type="synonym">Citrus nobilis var. unshiu</name>
    <dbReference type="NCBI Taxonomy" id="55188"/>
    <lineage>
        <taxon>Eukaryota</taxon>
        <taxon>Viridiplantae</taxon>
        <taxon>Streptophyta</taxon>
        <taxon>Embryophyta</taxon>
        <taxon>Tracheophyta</taxon>
        <taxon>Spermatophyta</taxon>
        <taxon>Magnoliopsida</taxon>
        <taxon>eudicotyledons</taxon>
        <taxon>Gunneridae</taxon>
        <taxon>Pentapetalae</taxon>
        <taxon>rosids</taxon>
        <taxon>malvids</taxon>
        <taxon>Sapindales</taxon>
        <taxon>Rutaceae</taxon>
        <taxon>Aurantioideae</taxon>
        <taxon>Citrus</taxon>
    </lineage>
</organism>
<dbReference type="EMBL" id="BDQV01000287">
    <property type="protein sequence ID" value="GAY61914.1"/>
    <property type="molecule type" value="Genomic_DNA"/>
</dbReference>
<dbReference type="Proteomes" id="UP000236630">
    <property type="component" value="Unassembled WGS sequence"/>
</dbReference>
<gene>
    <name evidence="1" type="ORF">CUMW_213680</name>
</gene>
<proteinExistence type="predicted"/>